<dbReference type="Pfam" id="PF04347">
    <property type="entry name" value="FliO"/>
    <property type="match status" value="1"/>
</dbReference>
<dbReference type="GO" id="GO:0044781">
    <property type="term" value="P:bacterial-type flagellum organization"/>
    <property type="evidence" value="ECO:0007669"/>
    <property type="project" value="InterPro"/>
</dbReference>
<feature type="transmembrane region" description="Helical" evidence="7">
    <location>
        <begin position="123"/>
        <end position="147"/>
    </location>
</feature>
<accession>A0A5C6BWS7</accession>
<evidence type="ECO:0000313" key="9">
    <source>
        <dbReference type="Proteomes" id="UP000319908"/>
    </source>
</evidence>
<name>A0A5C6BWS7_9BACT</name>
<dbReference type="GO" id="GO:0016020">
    <property type="term" value="C:membrane"/>
    <property type="evidence" value="ECO:0007669"/>
    <property type="project" value="InterPro"/>
</dbReference>
<dbReference type="Proteomes" id="UP000319908">
    <property type="component" value="Unassembled WGS sequence"/>
</dbReference>
<evidence type="ECO:0000256" key="3">
    <source>
        <dbReference type="ARBA" id="ARBA00022692"/>
    </source>
</evidence>
<evidence type="ECO:0000256" key="6">
    <source>
        <dbReference type="SAM" id="MobiDB-lite"/>
    </source>
</evidence>
<reference evidence="8 9" key="1">
    <citation type="journal article" date="2020" name="Antonie Van Leeuwenhoek">
        <title>Rhodopirellula heiligendammensis sp. nov., Rhodopirellula pilleata sp. nov., and Rhodopirellula solitaria sp. nov. isolated from natural or artificial marine surfaces in Northern Germany and California, USA, and emended description of the genus Rhodopirellula.</title>
        <authorList>
            <person name="Kallscheuer N."/>
            <person name="Wiegand S."/>
            <person name="Jogler M."/>
            <person name="Boedeker C."/>
            <person name="Peeters S.H."/>
            <person name="Rast P."/>
            <person name="Heuer A."/>
            <person name="Jetten M.S.M."/>
            <person name="Rohde M."/>
            <person name="Jogler C."/>
        </authorList>
    </citation>
    <scope>NUCLEOTIDE SEQUENCE [LARGE SCALE GENOMIC DNA]</scope>
    <source>
        <strain evidence="8 9">Poly21</strain>
    </source>
</reference>
<keyword evidence="5 7" id="KW-0472">Membrane</keyword>
<evidence type="ECO:0000256" key="5">
    <source>
        <dbReference type="ARBA" id="ARBA00023136"/>
    </source>
</evidence>
<dbReference type="InterPro" id="IPR022781">
    <property type="entry name" value="Flagellar_biosynth_FliO"/>
</dbReference>
<dbReference type="EMBL" id="SJPU01000002">
    <property type="protein sequence ID" value="TWU15244.1"/>
    <property type="molecule type" value="Genomic_DNA"/>
</dbReference>
<comment type="caution">
    <text evidence="8">The sequence shown here is derived from an EMBL/GenBank/DDBJ whole genome shotgun (WGS) entry which is preliminary data.</text>
</comment>
<evidence type="ECO:0000256" key="2">
    <source>
        <dbReference type="ARBA" id="ARBA00022475"/>
    </source>
</evidence>
<keyword evidence="8" id="KW-0966">Cell projection</keyword>
<evidence type="ECO:0000256" key="1">
    <source>
        <dbReference type="ARBA" id="ARBA00004236"/>
    </source>
</evidence>
<keyword evidence="4 7" id="KW-1133">Transmembrane helix</keyword>
<gene>
    <name evidence="8" type="ORF">Poly21_24380</name>
</gene>
<sequence>MNSLSNQRYATSHFVTGSISLFLAVVVAFSVADQSVFADDSTGRGSDVSVVARSGGFPTLAPRAQESRNRALSSATESPSYRVVDASASRVDGSGSRFDEFTDDSVTEELALLPTPESSRSKMMAPLVTVASSLAIVLALFSGLVWAGRKFGGRASAAKPLPAGALTPLGHVMLDPRTKLLLVKCGRRILVLSQTATGITPITEVTHPEEVHELIASCSADAREAFQRTLREVEREPARPSADPVPQVPSARQSGRLFATV</sequence>
<feature type="transmembrane region" description="Helical" evidence="7">
    <location>
        <begin position="12"/>
        <end position="32"/>
    </location>
</feature>
<evidence type="ECO:0000256" key="7">
    <source>
        <dbReference type="SAM" id="Phobius"/>
    </source>
</evidence>
<feature type="region of interest" description="Disordered" evidence="6">
    <location>
        <begin position="234"/>
        <end position="261"/>
    </location>
</feature>
<comment type="subcellular location">
    <subcellularLocation>
        <location evidence="1">Cell membrane</location>
    </subcellularLocation>
</comment>
<evidence type="ECO:0000256" key="4">
    <source>
        <dbReference type="ARBA" id="ARBA00022989"/>
    </source>
</evidence>
<keyword evidence="9" id="KW-1185">Reference proteome</keyword>
<dbReference type="RefSeq" id="WP_302118685.1">
    <property type="nucleotide sequence ID" value="NZ_SJPU01000002.1"/>
</dbReference>
<organism evidence="8 9">
    <name type="scientific">Allorhodopirellula heiligendammensis</name>
    <dbReference type="NCBI Taxonomy" id="2714739"/>
    <lineage>
        <taxon>Bacteria</taxon>
        <taxon>Pseudomonadati</taxon>
        <taxon>Planctomycetota</taxon>
        <taxon>Planctomycetia</taxon>
        <taxon>Pirellulales</taxon>
        <taxon>Pirellulaceae</taxon>
        <taxon>Allorhodopirellula</taxon>
    </lineage>
</organism>
<evidence type="ECO:0000313" key="8">
    <source>
        <dbReference type="EMBL" id="TWU15244.1"/>
    </source>
</evidence>
<keyword evidence="8" id="KW-0282">Flagellum</keyword>
<dbReference type="AlphaFoldDB" id="A0A5C6BWS7"/>
<keyword evidence="2" id="KW-1003">Cell membrane</keyword>
<proteinExistence type="predicted"/>
<keyword evidence="3 7" id="KW-0812">Transmembrane</keyword>
<keyword evidence="8" id="KW-0969">Cilium</keyword>
<protein>
    <submittedName>
        <fullName evidence="8">Flagellar biosynthesis protein, FliO</fullName>
    </submittedName>
</protein>